<dbReference type="Gene3D" id="3.40.50.720">
    <property type="entry name" value="NAD(P)-binding Rossmann-like Domain"/>
    <property type="match status" value="1"/>
</dbReference>
<name>A0ABT9E4Q8_9PROT</name>
<dbReference type="Pfam" id="PF08240">
    <property type="entry name" value="ADH_N"/>
    <property type="match status" value="1"/>
</dbReference>
<keyword evidence="8" id="KW-1185">Reference proteome</keyword>
<sequence length="361" mass="38567">MKVAVLHAPNEPLTIEEVTLQKPKAREVLVRTAYAGLCHSDLHFIEGLYPHPLPTVPGHEVAGVVEAVGADVTYLQPGDHVIGCLSVFCGACQQCTAGRTVLCENTEVKMVPGQSRRLAWKGGEVMHQFLNLSAFAEQLLVHENALVKIDRDIPLDRATLVGCGVITGVGAVINTARIPAGATVAVIGCGGVGLSAVNGAALAGASRIIALDTLPEKLEVAREMGATDTILVGNDDPVQAVKDLTGGGVEYSFECLGLKVTAEQSFAMLKPGGTATIVGMVPFGQKIELHGFDFLRERRIQGSSMGSNHFRTDMPRLLTMWQQGRLKLDHLISAKIKLSEINDGFRRLKGGHVVRQLIEFG</sequence>
<evidence type="ECO:0000313" key="8">
    <source>
        <dbReference type="Proteomes" id="UP001243009"/>
    </source>
</evidence>
<dbReference type="Pfam" id="PF00107">
    <property type="entry name" value="ADH_zinc_N"/>
    <property type="match status" value="1"/>
</dbReference>
<dbReference type="InterPro" id="IPR036291">
    <property type="entry name" value="NAD(P)-bd_dom_sf"/>
</dbReference>
<dbReference type="PANTHER" id="PTHR43880">
    <property type="entry name" value="ALCOHOL DEHYDROGENASE"/>
    <property type="match status" value="1"/>
</dbReference>
<dbReference type="CDD" id="cd08279">
    <property type="entry name" value="Zn_ADH_class_III"/>
    <property type="match status" value="1"/>
</dbReference>
<evidence type="ECO:0000256" key="2">
    <source>
        <dbReference type="ARBA" id="ARBA00022833"/>
    </source>
</evidence>
<protein>
    <submittedName>
        <fullName evidence="7">Zn-dependent alcohol dehydrogenase</fullName>
    </submittedName>
</protein>
<evidence type="ECO:0000256" key="5">
    <source>
        <dbReference type="RuleBase" id="RU361277"/>
    </source>
</evidence>
<evidence type="ECO:0000259" key="6">
    <source>
        <dbReference type="SMART" id="SM00829"/>
    </source>
</evidence>
<keyword evidence="3" id="KW-0560">Oxidoreductase</keyword>
<keyword evidence="1 5" id="KW-0479">Metal-binding</keyword>
<evidence type="ECO:0000313" key="7">
    <source>
        <dbReference type="EMBL" id="MDO9711156.1"/>
    </source>
</evidence>
<accession>A0ABT9E4Q8</accession>
<feature type="domain" description="Enoyl reductase (ER)" evidence="6">
    <location>
        <begin position="8"/>
        <end position="354"/>
    </location>
</feature>
<keyword evidence="4" id="KW-0520">NAD</keyword>
<reference evidence="7 8" key="1">
    <citation type="submission" date="2023-08" db="EMBL/GenBank/DDBJ databases">
        <title>The draft genome sequence of Paracraurococcus sp. LOR1-02.</title>
        <authorList>
            <person name="Kingkaew E."/>
            <person name="Tanasupawat S."/>
        </authorList>
    </citation>
    <scope>NUCLEOTIDE SEQUENCE [LARGE SCALE GENOMIC DNA]</scope>
    <source>
        <strain evidence="7 8">LOR1-02</strain>
    </source>
</reference>
<evidence type="ECO:0000256" key="3">
    <source>
        <dbReference type="ARBA" id="ARBA00023002"/>
    </source>
</evidence>
<evidence type="ECO:0000256" key="4">
    <source>
        <dbReference type="ARBA" id="ARBA00023027"/>
    </source>
</evidence>
<comment type="caution">
    <text evidence="7">The sequence shown here is derived from an EMBL/GenBank/DDBJ whole genome shotgun (WGS) entry which is preliminary data.</text>
</comment>
<dbReference type="SMART" id="SM00829">
    <property type="entry name" value="PKS_ER"/>
    <property type="match status" value="1"/>
</dbReference>
<organism evidence="7 8">
    <name type="scientific">Paracraurococcus lichenis</name>
    <dbReference type="NCBI Taxonomy" id="3064888"/>
    <lineage>
        <taxon>Bacteria</taxon>
        <taxon>Pseudomonadati</taxon>
        <taxon>Pseudomonadota</taxon>
        <taxon>Alphaproteobacteria</taxon>
        <taxon>Acetobacterales</taxon>
        <taxon>Roseomonadaceae</taxon>
        <taxon>Paracraurococcus</taxon>
    </lineage>
</organism>
<comment type="cofactor">
    <cofactor evidence="5">
        <name>Zn(2+)</name>
        <dbReference type="ChEBI" id="CHEBI:29105"/>
    </cofactor>
</comment>
<dbReference type="InterPro" id="IPR013149">
    <property type="entry name" value="ADH-like_C"/>
</dbReference>
<proteinExistence type="inferred from homology"/>
<dbReference type="PROSITE" id="PS00059">
    <property type="entry name" value="ADH_ZINC"/>
    <property type="match status" value="1"/>
</dbReference>
<dbReference type="EMBL" id="JAUTWS010000025">
    <property type="protein sequence ID" value="MDO9711156.1"/>
    <property type="molecule type" value="Genomic_DNA"/>
</dbReference>
<dbReference type="PANTHER" id="PTHR43880:SF12">
    <property type="entry name" value="ALCOHOL DEHYDROGENASE CLASS-3"/>
    <property type="match status" value="1"/>
</dbReference>
<comment type="similarity">
    <text evidence="5">Belongs to the zinc-containing alcohol dehydrogenase family.</text>
</comment>
<dbReference type="InterPro" id="IPR013154">
    <property type="entry name" value="ADH-like_N"/>
</dbReference>
<keyword evidence="2 5" id="KW-0862">Zinc</keyword>
<evidence type="ECO:0000256" key="1">
    <source>
        <dbReference type="ARBA" id="ARBA00022723"/>
    </source>
</evidence>
<dbReference type="InterPro" id="IPR020843">
    <property type="entry name" value="ER"/>
</dbReference>
<dbReference type="Gene3D" id="3.90.180.10">
    <property type="entry name" value="Medium-chain alcohol dehydrogenases, catalytic domain"/>
    <property type="match status" value="1"/>
</dbReference>
<dbReference type="RefSeq" id="WP_305106015.1">
    <property type="nucleotide sequence ID" value="NZ_JAUTWS010000025.1"/>
</dbReference>
<dbReference type="SUPFAM" id="SSF51735">
    <property type="entry name" value="NAD(P)-binding Rossmann-fold domains"/>
    <property type="match status" value="1"/>
</dbReference>
<dbReference type="SUPFAM" id="SSF50129">
    <property type="entry name" value="GroES-like"/>
    <property type="match status" value="2"/>
</dbReference>
<dbReference type="InterPro" id="IPR011032">
    <property type="entry name" value="GroES-like_sf"/>
</dbReference>
<dbReference type="InterPro" id="IPR002328">
    <property type="entry name" value="ADH_Zn_CS"/>
</dbReference>
<gene>
    <name evidence="7" type="ORF">Q7A36_22580</name>
</gene>
<dbReference type="Proteomes" id="UP001243009">
    <property type="component" value="Unassembled WGS sequence"/>
</dbReference>